<reference evidence="1 2" key="1">
    <citation type="submission" date="2018-11" db="EMBL/GenBank/DDBJ databases">
        <authorList>
            <consortium name="Pathogen Informatics"/>
        </authorList>
    </citation>
    <scope>NUCLEOTIDE SEQUENCE [LARGE SCALE GENOMIC DNA]</scope>
    <source>
        <strain evidence="1 2">Zambia</strain>
    </source>
</reference>
<dbReference type="Proteomes" id="UP000277204">
    <property type="component" value="Unassembled WGS sequence"/>
</dbReference>
<gene>
    <name evidence="1" type="ORF">SMRZ_LOCUS1829</name>
</gene>
<evidence type="ECO:0000313" key="1">
    <source>
        <dbReference type="EMBL" id="VDO53030.1"/>
    </source>
</evidence>
<proteinExistence type="predicted"/>
<organism evidence="1 2">
    <name type="scientific">Schistosoma margrebowiei</name>
    <dbReference type="NCBI Taxonomy" id="48269"/>
    <lineage>
        <taxon>Eukaryota</taxon>
        <taxon>Metazoa</taxon>
        <taxon>Spiralia</taxon>
        <taxon>Lophotrochozoa</taxon>
        <taxon>Platyhelminthes</taxon>
        <taxon>Trematoda</taxon>
        <taxon>Digenea</taxon>
        <taxon>Strigeidida</taxon>
        <taxon>Schistosomatoidea</taxon>
        <taxon>Schistosomatidae</taxon>
        <taxon>Schistosoma</taxon>
    </lineage>
</organism>
<dbReference type="EMBL" id="UZAI01000438">
    <property type="protein sequence ID" value="VDO53030.1"/>
    <property type="molecule type" value="Genomic_DNA"/>
</dbReference>
<evidence type="ECO:0000313" key="2">
    <source>
        <dbReference type="Proteomes" id="UP000277204"/>
    </source>
</evidence>
<dbReference type="AlphaFoldDB" id="A0A183LDF4"/>
<protein>
    <submittedName>
        <fullName evidence="1">Uncharacterized protein</fullName>
    </submittedName>
</protein>
<name>A0A183LDF4_9TREM</name>
<accession>A0A183LDF4</accession>
<sequence length="100" mass="11405">MNSARRFRFRRSLATSIHTQQPMQEQTASVAVVGFNTHKEESEILRYNTAGTNQITFDEALEEVEIYIHMSITDKQGESDTDVKAQTGKAREVFLLVKNI</sequence>
<keyword evidence="2" id="KW-1185">Reference proteome</keyword>